<dbReference type="Pfam" id="PF07508">
    <property type="entry name" value="Recombinase"/>
    <property type="match status" value="1"/>
</dbReference>
<dbReference type="InterPro" id="IPR006119">
    <property type="entry name" value="Resolv_N"/>
</dbReference>
<evidence type="ECO:0000256" key="1">
    <source>
        <dbReference type="PROSITE-ProRule" id="PRU10137"/>
    </source>
</evidence>
<feature type="active site" description="O-(5'-phospho-DNA)-serine intermediate" evidence="1">
    <location>
        <position position="15"/>
    </location>
</feature>
<dbReference type="InterPro" id="IPR011109">
    <property type="entry name" value="DNA_bind_recombinase_dom"/>
</dbReference>
<dbReference type="PANTHER" id="PTHR30461">
    <property type="entry name" value="DNA-INVERTASE FROM LAMBDOID PROPHAGE"/>
    <property type="match status" value="1"/>
</dbReference>
<dbReference type="SMART" id="SM00857">
    <property type="entry name" value="Resolvase"/>
    <property type="match status" value="1"/>
</dbReference>
<dbReference type="Proteomes" id="UP000776276">
    <property type="component" value="Unassembled WGS sequence"/>
</dbReference>
<keyword evidence="6" id="KW-1185">Reference proteome</keyword>
<reference evidence="5 6" key="1">
    <citation type="submission" date="2021-06" db="EMBL/GenBank/DDBJ databases">
        <title>Sphingomonas sp. XMGL2, whole genome shotgun sequencing project.</title>
        <authorList>
            <person name="Zhao G."/>
            <person name="Shen L."/>
        </authorList>
    </citation>
    <scope>NUCLEOTIDE SEQUENCE [LARGE SCALE GENOMIC DNA]</scope>
    <source>
        <strain evidence="5 6">XMGL2</strain>
    </source>
</reference>
<dbReference type="PROSITE" id="PS51736">
    <property type="entry name" value="RECOMBINASES_3"/>
    <property type="match status" value="1"/>
</dbReference>
<comment type="caution">
    <text evidence="5">The sequence shown here is derived from an EMBL/GenBank/DDBJ whole genome shotgun (WGS) entry which is preliminary data.</text>
</comment>
<evidence type="ECO:0000259" key="3">
    <source>
        <dbReference type="PROSITE" id="PS51736"/>
    </source>
</evidence>
<feature type="domain" description="Resolvase/invertase-type recombinase catalytic" evidence="3">
    <location>
        <begin position="7"/>
        <end position="153"/>
    </location>
</feature>
<name>A0ABS6BHQ2_9SPHN</name>
<proteinExistence type="predicted"/>
<dbReference type="CDD" id="cd00338">
    <property type="entry name" value="Ser_Recombinase"/>
    <property type="match status" value="1"/>
</dbReference>
<dbReference type="InterPro" id="IPR050639">
    <property type="entry name" value="SSR_resolvase"/>
</dbReference>
<dbReference type="Pfam" id="PF00239">
    <property type="entry name" value="Resolvase"/>
    <property type="match status" value="1"/>
</dbReference>
<gene>
    <name evidence="5" type="ORF">KOF26_08110</name>
</gene>
<dbReference type="PROSITE" id="PS00397">
    <property type="entry name" value="RECOMBINASES_1"/>
    <property type="match status" value="1"/>
</dbReference>
<evidence type="ECO:0000256" key="2">
    <source>
        <dbReference type="SAM" id="Coils"/>
    </source>
</evidence>
<dbReference type="PANTHER" id="PTHR30461:SF23">
    <property type="entry name" value="DNA RECOMBINASE-RELATED"/>
    <property type="match status" value="1"/>
</dbReference>
<dbReference type="EMBL" id="JAHKRT010000003">
    <property type="protein sequence ID" value="MBU3077828.1"/>
    <property type="molecule type" value="Genomic_DNA"/>
</dbReference>
<dbReference type="InterPro" id="IPR025827">
    <property type="entry name" value="Zn_ribbon_recom_dom"/>
</dbReference>
<protein>
    <submittedName>
        <fullName evidence="5">Recombinase family protein</fullName>
    </submittedName>
</protein>
<keyword evidence="2" id="KW-0175">Coiled coil</keyword>
<feature type="coiled-coil region" evidence="2">
    <location>
        <begin position="352"/>
        <end position="386"/>
    </location>
</feature>
<dbReference type="Pfam" id="PF13408">
    <property type="entry name" value="Zn_ribbon_recom"/>
    <property type="match status" value="1"/>
</dbReference>
<dbReference type="PROSITE" id="PS51737">
    <property type="entry name" value="RECOMBINASE_DNA_BIND"/>
    <property type="match status" value="1"/>
</dbReference>
<evidence type="ECO:0000259" key="4">
    <source>
        <dbReference type="PROSITE" id="PS51737"/>
    </source>
</evidence>
<evidence type="ECO:0000313" key="6">
    <source>
        <dbReference type="Proteomes" id="UP000776276"/>
    </source>
</evidence>
<sequence length="454" mass="52082">MLDGLRKAVLYARVSTQEQEREGFSIPAQIKLIHGYADLNGIGIAAEFIDVETARKTGRTQFGLMLDYLRKHLTVRGILVEKTDRLYRNLKDWVTMDDLGVEIHFVKEGVVLSGDSRSSEKFMHGIKVLMAKNYIDNLSEEARKGMKEKAEQGYWPTLAPLGYRNVRGPDGRKIIEIDPERGPVITRLFEWCATGRFTLRELADKAREAGLRNRTGGRPVRVSTLHRILRNRVYSGVYEWKGELCQGHHAPLVSAETWDNAQEVLDARSATNVRARPMEFPFTGLMTCGHCGCAMVGEIKKGRYIYYHCTGFRGKCGEPYVRQEVIEERFREVLGRLHFDDEIFALIQQAIREGHADERREHDERIERLRAEADRLLQRIDTLYMDRIEGRITAELHDRLAPVWREERARCLRDMEALFGAEDAMIDDGLALLDFARNAASGFEKWPLADKRSG</sequence>
<organism evidence="5 6">
    <name type="scientific">Sphingomonas quercus</name>
    <dbReference type="NCBI Taxonomy" id="2842451"/>
    <lineage>
        <taxon>Bacteria</taxon>
        <taxon>Pseudomonadati</taxon>
        <taxon>Pseudomonadota</taxon>
        <taxon>Alphaproteobacteria</taxon>
        <taxon>Sphingomonadales</taxon>
        <taxon>Sphingomonadaceae</taxon>
        <taxon>Sphingomonas</taxon>
    </lineage>
</organism>
<evidence type="ECO:0000313" key="5">
    <source>
        <dbReference type="EMBL" id="MBU3077828.1"/>
    </source>
</evidence>
<dbReference type="InterPro" id="IPR006118">
    <property type="entry name" value="Recombinase_CS"/>
</dbReference>
<accession>A0ABS6BHQ2</accession>
<feature type="domain" description="Recombinase" evidence="4">
    <location>
        <begin position="160"/>
        <end position="271"/>
    </location>
</feature>